<dbReference type="EMBL" id="CP033893">
    <property type="protein sequence ID" value="QDL34002.1"/>
    <property type="molecule type" value="Genomic_DNA"/>
</dbReference>
<evidence type="ECO:0000313" key="2">
    <source>
        <dbReference type="EMBL" id="QDL34002.1"/>
    </source>
</evidence>
<dbReference type="AlphaFoldDB" id="A0A515D0R4"/>
<protein>
    <submittedName>
        <fullName evidence="2">Uncharacterized protein</fullName>
    </submittedName>
</protein>
<name>A0A515D0R4_SERLI</name>
<proteinExistence type="predicted"/>
<dbReference type="RefSeq" id="WP_142814793.1">
    <property type="nucleotide sequence ID" value="NZ_CAMFJW010000004.1"/>
</dbReference>
<gene>
    <name evidence="1" type="ORF">EGO53_04900</name>
    <name evidence="2" type="ORF">EGO53_20355</name>
</gene>
<reference evidence="2 3" key="1">
    <citation type="submission" date="2018-11" db="EMBL/GenBank/DDBJ databases">
        <title>The first complete genome of Serratia liquefaciens isolated from metalophyte plant revel distinctness adaptive mechanisms in an extreme habitat.</title>
        <authorList>
            <person name="Caneschi W.L."/>
            <person name="Sanchez A.B."/>
            <person name="Felestrino E.B."/>
            <person name="Assis R.A.B."/>
            <person name="Lemes C.G.C."/>
            <person name="Cordeiro I.F."/>
            <person name="Fonseca N.P."/>
            <person name="Villa M."/>
            <person name="Vieira I.T."/>
            <person name="Moraes L.A."/>
            <person name="Kamino L.H.Y."/>
            <person name="do Carmo F."/>
            <person name="Garcia C.M."/>
            <person name="Almeida N.F."/>
            <person name="Silva R.S."/>
            <person name="Ferro J.A."/>
            <person name="Ferro M.I.T."/>
            <person name="Varani A.M."/>
            <person name="Ferreira R.M."/>
            <person name="dos Santos V.L."/>
            <person name="Silva U.C."/>
            <person name="Setubal J.C."/>
            <person name="Moreira L.M."/>
        </authorList>
    </citation>
    <scope>NUCLEOTIDE SEQUENCE [LARGE SCALE GENOMIC DNA]</scope>
    <source>
        <strain evidence="2 3">FG3</strain>
    </source>
</reference>
<evidence type="ECO:0000313" key="3">
    <source>
        <dbReference type="Proteomes" id="UP000317572"/>
    </source>
</evidence>
<organism evidence="2 3">
    <name type="scientific">Serratia liquefaciens</name>
    <dbReference type="NCBI Taxonomy" id="614"/>
    <lineage>
        <taxon>Bacteria</taxon>
        <taxon>Pseudomonadati</taxon>
        <taxon>Pseudomonadota</taxon>
        <taxon>Gammaproteobacteria</taxon>
        <taxon>Enterobacterales</taxon>
        <taxon>Yersiniaceae</taxon>
        <taxon>Serratia</taxon>
    </lineage>
</organism>
<accession>A0A515D0R4</accession>
<evidence type="ECO:0000313" key="1">
    <source>
        <dbReference type="EMBL" id="QDL31161.1"/>
    </source>
</evidence>
<dbReference type="EMBL" id="CP033893">
    <property type="protein sequence ID" value="QDL31161.1"/>
    <property type="molecule type" value="Genomic_DNA"/>
</dbReference>
<dbReference type="Proteomes" id="UP000317572">
    <property type="component" value="Chromosome"/>
</dbReference>
<sequence length="62" mass="7044">MSNLTRNSVVPQIRCRAMTGGKSASPFRYEVNVMGRWIASNYQFARWVVDSGHWLARGQEGI</sequence>